<accession>A0A8S9WXK6</accession>
<sequence>MYRILYSSHIAVHTWHCAIYGVRHSLMVKAGNILRRKAHLRQEPSHMNVPVVPQIVLSSSKLDYPPVERIECKISGFILDEDDEMTADADEPDDPIIEQWVDIDADLPTYGVLSDAEIVKEVSAPNTVESDEEEVEEETPKPPTSSEISAALETIKRALHELGDEESFQSFYKIKLIIASQCNKNFQTKLTDFSA</sequence>
<dbReference type="AlphaFoldDB" id="A0A8S9WXK6"/>
<protein>
    <submittedName>
        <fullName evidence="2">Uncharacterized protein</fullName>
    </submittedName>
</protein>
<organism evidence="2 3">
    <name type="scientific">Apolygus lucorum</name>
    <name type="common">Small green plant bug</name>
    <name type="synonym">Lygocoris lucorum</name>
    <dbReference type="NCBI Taxonomy" id="248454"/>
    <lineage>
        <taxon>Eukaryota</taxon>
        <taxon>Metazoa</taxon>
        <taxon>Ecdysozoa</taxon>
        <taxon>Arthropoda</taxon>
        <taxon>Hexapoda</taxon>
        <taxon>Insecta</taxon>
        <taxon>Pterygota</taxon>
        <taxon>Neoptera</taxon>
        <taxon>Paraneoptera</taxon>
        <taxon>Hemiptera</taxon>
        <taxon>Heteroptera</taxon>
        <taxon>Panheteroptera</taxon>
        <taxon>Cimicomorpha</taxon>
        <taxon>Miridae</taxon>
        <taxon>Mirini</taxon>
        <taxon>Apolygus</taxon>
    </lineage>
</organism>
<evidence type="ECO:0000313" key="2">
    <source>
        <dbReference type="EMBL" id="KAF6200838.1"/>
    </source>
</evidence>
<evidence type="ECO:0000313" key="3">
    <source>
        <dbReference type="Proteomes" id="UP000466442"/>
    </source>
</evidence>
<reference evidence="2" key="1">
    <citation type="journal article" date="2021" name="Mol. Ecol. Resour.">
        <title>Apolygus lucorum genome provides insights into omnivorousness and mesophyll feeding.</title>
        <authorList>
            <person name="Liu Y."/>
            <person name="Liu H."/>
            <person name="Wang H."/>
            <person name="Huang T."/>
            <person name="Liu B."/>
            <person name="Yang B."/>
            <person name="Yin L."/>
            <person name="Li B."/>
            <person name="Zhang Y."/>
            <person name="Zhang S."/>
            <person name="Jiang F."/>
            <person name="Zhang X."/>
            <person name="Ren Y."/>
            <person name="Wang B."/>
            <person name="Wang S."/>
            <person name="Lu Y."/>
            <person name="Wu K."/>
            <person name="Fan W."/>
            <person name="Wang G."/>
        </authorList>
    </citation>
    <scope>NUCLEOTIDE SEQUENCE</scope>
    <source>
        <strain evidence="2">12Hb</strain>
    </source>
</reference>
<proteinExistence type="predicted"/>
<dbReference type="Proteomes" id="UP000466442">
    <property type="component" value="Unassembled WGS sequence"/>
</dbReference>
<feature type="region of interest" description="Disordered" evidence="1">
    <location>
        <begin position="123"/>
        <end position="148"/>
    </location>
</feature>
<gene>
    <name evidence="2" type="ORF">GE061_005285</name>
</gene>
<keyword evidence="3" id="KW-1185">Reference proteome</keyword>
<comment type="caution">
    <text evidence="2">The sequence shown here is derived from an EMBL/GenBank/DDBJ whole genome shotgun (WGS) entry which is preliminary data.</text>
</comment>
<evidence type="ECO:0000256" key="1">
    <source>
        <dbReference type="SAM" id="MobiDB-lite"/>
    </source>
</evidence>
<dbReference type="EMBL" id="WIXP02000013">
    <property type="protein sequence ID" value="KAF6200838.1"/>
    <property type="molecule type" value="Genomic_DNA"/>
</dbReference>
<name>A0A8S9WXK6_APOLU</name>